<dbReference type="Pfam" id="PF01882">
    <property type="entry name" value="DUF58"/>
    <property type="match status" value="1"/>
</dbReference>
<reference evidence="3" key="1">
    <citation type="journal article" date="2019" name="Int. J. Syst. Evol. Microbiol.">
        <title>The Global Catalogue of Microorganisms (GCM) 10K type strain sequencing project: providing services to taxonomists for standard genome sequencing and annotation.</title>
        <authorList>
            <consortium name="The Broad Institute Genomics Platform"/>
            <consortium name="The Broad Institute Genome Sequencing Center for Infectious Disease"/>
            <person name="Wu L."/>
            <person name="Ma J."/>
        </authorList>
    </citation>
    <scope>NUCLEOTIDE SEQUENCE [LARGE SCALE GENOMIC DNA]</scope>
    <source>
        <strain evidence="3">KCTC 23723</strain>
    </source>
</reference>
<protein>
    <recommendedName>
        <fullName evidence="1">DUF58 domain-containing protein</fullName>
    </recommendedName>
</protein>
<evidence type="ECO:0000259" key="1">
    <source>
        <dbReference type="Pfam" id="PF01882"/>
    </source>
</evidence>
<evidence type="ECO:0000313" key="3">
    <source>
        <dbReference type="Proteomes" id="UP000634667"/>
    </source>
</evidence>
<feature type="domain" description="DUF58" evidence="1">
    <location>
        <begin position="66"/>
        <end position="287"/>
    </location>
</feature>
<dbReference type="PANTHER" id="PTHR33608:SF12">
    <property type="entry name" value="DUF58 DOMAIN-CONTAINING PROTEIN"/>
    <property type="match status" value="1"/>
</dbReference>
<dbReference type="RefSeq" id="WP_229797005.1">
    <property type="nucleotide sequence ID" value="NZ_BMYR01000007.1"/>
</dbReference>
<proteinExistence type="predicted"/>
<keyword evidence="3" id="KW-1185">Reference proteome</keyword>
<gene>
    <name evidence="2" type="ORF">GCM10008111_17950</name>
</gene>
<organism evidence="2 3">
    <name type="scientific">Alishewanella tabrizica</name>
    <dbReference type="NCBI Taxonomy" id="671278"/>
    <lineage>
        <taxon>Bacteria</taxon>
        <taxon>Pseudomonadati</taxon>
        <taxon>Pseudomonadota</taxon>
        <taxon>Gammaproteobacteria</taxon>
        <taxon>Alteromonadales</taxon>
        <taxon>Alteromonadaceae</taxon>
        <taxon>Alishewanella</taxon>
    </lineage>
</organism>
<dbReference type="PANTHER" id="PTHR33608">
    <property type="entry name" value="BLL2464 PROTEIN"/>
    <property type="match status" value="1"/>
</dbReference>
<name>A0ABQ2WM23_9ALTE</name>
<dbReference type="InterPro" id="IPR036465">
    <property type="entry name" value="vWFA_dom_sf"/>
</dbReference>
<comment type="caution">
    <text evidence="2">The sequence shown here is derived from an EMBL/GenBank/DDBJ whole genome shotgun (WGS) entry which is preliminary data.</text>
</comment>
<accession>A0ABQ2WM23</accession>
<evidence type="ECO:0000313" key="2">
    <source>
        <dbReference type="EMBL" id="GGW62411.1"/>
    </source>
</evidence>
<sequence>MPMLNADMLSWLTTLQANGVTLALPELLAYQRHTQCLDIAPKMAIQSKLAGTYLAKSKGRGMEFDEVRHYQPGDDVRAIDWRVTARTGKVHTKLFREEKERPVFVLTDLSDSMRFGSTLLLKSVQAAHLAAIIAWHSKAQGDKLAGLVFSQHHHRLLKPASRTRGVLRYLQALIEVHQADTHQHETVEPAVPLTLAHALAELRRLLRPGSLLFIVSDFSQLDAEALRHLQLICQHNEVHCCHIFDPLEQQIPHMAKGTALVSAQQETVAVHLGDNAIRNRYQQQQTEVTHRVKQQLHQLGCRYLTFSSAVPLLNQLTLPVR</sequence>
<dbReference type="Proteomes" id="UP000634667">
    <property type="component" value="Unassembled WGS sequence"/>
</dbReference>
<dbReference type="InterPro" id="IPR002881">
    <property type="entry name" value="DUF58"/>
</dbReference>
<dbReference type="EMBL" id="BMYR01000007">
    <property type="protein sequence ID" value="GGW62411.1"/>
    <property type="molecule type" value="Genomic_DNA"/>
</dbReference>
<dbReference type="SUPFAM" id="SSF53300">
    <property type="entry name" value="vWA-like"/>
    <property type="match status" value="1"/>
</dbReference>